<evidence type="ECO:0000259" key="1">
    <source>
        <dbReference type="Pfam" id="PF14347"/>
    </source>
</evidence>
<dbReference type="Proteomes" id="UP001238603">
    <property type="component" value="Unassembled WGS sequence"/>
</dbReference>
<keyword evidence="3" id="KW-1185">Reference proteome</keyword>
<organism evidence="2 3">
    <name type="scientific">Roseateles subflavus</name>
    <dbReference type="NCBI Taxonomy" id="3053353"/>
    <lineage>
        <taxon>Bacteria</taxon>
        <taxon>Pseudomonadati</taxon>
        <taxon>Pseudomonadota</taxon>
        <taxon>Betaproteobacteria</taxon>
        <taxon>Burkholderiales</taxon>
        <taxon>Sphaerotilaceae</taxon>
        <taxon>Roseateles</taxon>
    </lineage>
</organism>
<evidence type="ECO:0000313" key="3">
    <source>
        <dbReference type="Proteomes" id="UP001238603"/>
    </source>
</evidence>
<name>A0ABT7LJH1_9BURK</name>
<accession>A0ABT7LJH1</accession>
<sequence length="197" mass="21808">MAPITKAQAHTGHHHLLINRDLPLDFSKPLPFTEQYIHFGKGQMETALNLQPGVYTLRLVLADHRHVPNFVYSKPIKVTVTAQRKDIDPASLQKPGISVRPVQAEVGENTPVQVLFHASALNVSHQALKEKGTGHFRLQVQPEGRAAELMDFAGGETEAWLRPPKGRYTLKLEFVDNLEPGKVLHTSEPAALRVGAL</sequence>
<evidence type="ECO:0000313" key="2">
    <source>
        <dbReference type="EMBL" id="MDL5032604.1"/>
    </source>
</evidence>
<feature type="domain" description="DUF4399" evidence="1">
    <location>
        <begin position="2"/>
        <end position="81"/>
    </location>
</feature>
<dbReference type="InterPro" id="IPR025512">
    <property type="entry name" value="DUF4399"/>
</dbReference>
<dbReference type="Pfam" id="PF14347">
    <property type="entry name" value="DUF4399"/>
    <property type="match status" value="2"/>
</dbReference>
<comment type="caution">
    <text evidence="2">The sequence shown here is derived from an EMBL/GenBank/DDBJ whole genome shotgun (WGS) entry which is preliminary data.</text>
</comment>
<protein>
    <submittedName>
        <fullName evidence="2">DUF4399 domain-containing protein</fullName>
    </submittedName>
</protein>
<gene>
    <name evidence="2" type="ORF">QRD43_11885</name>
</gene>
<proteinExistence type="predicted"/>
<dbReference type="EMBL" id="JASVDS010000003">
    <property type="protein sequence ID" value="MDL5032604.1"/>
    <property type="molecule type" value="Genomic_DNA"/>
</dbReference>
<reference evidence="2 3" key="1">
    <citation type="submission" date="2023-06" db="EMBL/GenBank/DDBJ databases">
        <title>Pelomonas sp. APW6 16S ribosomal RNA gene genome sequencing and assembly.</title>
        <authorList>
            <person name="Woo H."/>
        </authorList>
    </citation>
    <scope>NUCLEOTIDE SEQUENCE [LARGE SCALE GENOMIC DNA]</scope>
    <source>
        <strain evidence="2 3">APW6</strain>
    </source>
</reference>
<feature type="domain" description="DUF4399" evidence="1">
    <location>
        <begin position="114"/>
        <end position="179"/>
    </location>
</feature>